<protein>
    <submittedName>
        <fullName evidence="3">Uncharacterized protein LOC112905863</fullName>
    </submittedName>
</protein>
<evidence type="ECO:0000256" key="1">
    <source>
        <dbReference type="SAM" id="SignalP"/>
    </source>
</evidence>
<evidence type="ECO:0000313" key="3">
    <source>
        <dbReference type="RefSeq" id="XP_025834899.1"/>
    </source>
</evidence>
<keyword evidence="2" id="KW-1185">Reference proteome</keyword>
<dbReference type="KEGG" id="apln:112905863"/>
<feature type="chain" id="PRO_5028857280" evidence="1">
    <location>
        <begin position="20"/>
        <end position="119"/>
    </location>
</feature>
<keyword evidence="1" id="KW-0732">Signal</keyword>
<name>A0A7F5RFX0_AGRPL</name>
<feature type="signal peptide" evidence="1">
    <location>
        <begin position="1"/>
        <end position="19"/>
    </location>
</feature>
<accession>A0A7F5RFX0</accession>
<dbReference type="InParanoid" id="A0A7F5RFX0"/>
<gene>
    <name evidence="3" type="primary">LOC112905863</name>
</gene>
<dbReference type="AlphaFoldDB" id="A0A7F5RFX0"/>
<dbReference type="GeneID" id="112905863"/>
<evidence type="ECO:0000313" key="2">
    <source>
        <dbReference type="Proteomes" id="UP000192223"/>
    </source>
</evidence>
<sequence length="119" mass="12763">MRAIVCVATLLVSASFISTAKPSFGLQDAIKGAFWVIQHELQQDDPLLIGRNFVEILGQKVFIGSASLSGQSSISLEDLTVNEAVGDAFGLLSMNKLTATINEVAIDAFIVNFGLRFTE</sequence>
<proteinExistence type="predicted"/>
<dbReference type="Proteomes" id="UP000192223">
    <property type="component" value="Unplaced"/>
</dbReference>
<dbReference type="RefSeq" id="XP_025834899.1">
    <property type="nucleotide sequence ID" value="XM_025979114.1"/>
</dbReference>
<reference evidence="3" key="1">
    <citation type="submission" date="2025-08" db="UniProtKB">
        <authorList>
            <consortium name="RefSeq"/>
        </authorList>
    </citation>
    <scope>IDENTIFICATION</scope>
    <source>
        <tissue evidence="3">Entire body</tissue>
    </source>
</reference>
<organism evidence="2 3">
    <name type="scientific">Agrilus planipennis</name>
    <name type="common">Emerald ash borer</name>
    <name type="synonym">Agrilus marcopoli</name>
    <dbReference type="NCBI Taxonomy" id="224129"/>
    <lineage>
        <taxon>Eukaryota</taxon>
        <taxon>Metazoa</taxon>
        <taxon>Ecdysozoa</taxon>
        <taxon>Arthropoda</taxon>
        <taxon>Hexapoda</taxon>
        <taxon>Insecta</taxon>
        <taxon>Pterygota</taxon>
        <taxon>Neoptera</taxon>
        <taxon>Endopterygota</taxon>
        <taxon>Coleoptera</taxon>
        <taxon>Polyphaga</taxon>
        <taxon>Elateriformia</taxon>
        <taxon>Buprestoidea</taxon>
        <taxon>Buprestidae</taxon>
        <taxon>Agrilinae</taxon>
        <taxon>Agrilus</taxon>
    </lineage>
</organism>